<evidence type="ECO:0000256" key="4">
    <source>
        <dbReference type="PROSITE-ProRule" id="PRU00433"/>
    </source>
</evidence>
<keyword evidence="1 4" id="KW-0349">Heme</keyword>
<protein>
    <submittedName>
        <fullName evidence="7">C-type cytochrome</fullName>
    </submittedName>
</protein>
<dbReference type="InterPro" id="IPR050597">
    <property type="entry name" value="Cytochrome_c_Oxidase_Subunit"/>
</dbReference>
<dbReference type="SUPFAM" id="SSF46626">
    <property type="entry name" value="Cytochrome c"/>
    <property type="match status" value="2"/>
</dbReference>
<sequence length="287" mass="30281">MRTWITPGRLAGLSALAAAGLGLAMLTYGQGEPPTDEPSAESTARDADKQSIDSPLAAVYFAQQAFSANIKLAGPLVGIGTDRDWACGTCHGHGAQGAENVPRLAGQPAGYITKQLHDYASGRRQNDNMRYIAQGLSAEEMAALGQFYSSMNTSSTASPRLNGDLERGRELALQGDWNLDVPACFTCHGSSAWGVGQGFPALAGQHPSYLYTQLAGWEAGRRSNSPGRLMHSVASALSDDDMRSVADFMATLPAPPARQSTRLETPAPERLTTSAQADSQGGSDEHE</sequence>
<feature type="domain" description="Cytochrome c" evidence="6">
    <location>
        <begin position="57"/>
        <end position="152"/>
    </location>
</feature>
<dbReference type="EMBL" id="CP119391">
    <property type="protein sequence ID" value="WNK21347.1"/>
    <property type="molecule type" value="Genomic_DNA"/>
</dbReference>
<dbReference type="PANTHER" id="PTHR33751:SF11">
    <property type="entry name" value="BLL4483 PROTEIN"/>
    <property type="match status" value="1"/>
</dbReference>
<feature type="region of interest" description="Disordered" evidence="5">
    <location>
        <begin position="28"/>
        <end position="48"/>
    </location>
</feature>
<keyword evidence="3 4" id="KW-0408">Iron</keyword>
<dbReference type="InterPro" id="IPR036909">
    <property type="entry name" value="Cyt_c-like_dom_sf"/>
</dbReference>
<evidence type="ECO:0000259" key="6">
    <source>
        <dbReference type="PROSITE" id="PS51007"/>
    </source>
</evidence>
<dbReference type="Pfam" id="PF00034">
    <property type="entry name" value="Cytochrom_C"/>
    <property type="match status" value="1"/>
</dbReference>
<keyword evidence="8" id="KW-1185">Reference proteome</keyword>
<name>A0ABY9Z2J0_9GAMM</name>
<dbReference type="PROSITE" id="PS51007">
    <property type="entry name" value="CYTC"/>
    <property type="match status" value="2"/>
</dbReference>
<reference evidence="7 8" key="1">
    <citation type="submission" date="2023-03" db="EMBL/GenBank/DDBJ databases">
        <title>Halomonas sp. nov., isolated from Korean tranditional fermented seafood 'Jeotgal'.</title>
        <authorList>
            <person name="Kim B."/>
            <person name="Shin N.-R."/>
        </authorList>
    </citation>
    <scope>NUCLEOTIDE SEQUENCE [LARGE SCALE GENOMIC DNA]</scope>
    <source>
        <strain evidence="7 8">SG2L-4</strain>
    </source>
</reference>
<accession>A0ABY9Z2J0</accession>
<dbReference type="Proteomes" id="UP001301869">
    <property type="component" value="Chromosome"/>
</dbReference>
<feature type="region of interest" description="Disordered" evidence="5">
    <location>
        <begin position="252"/>
        <end position="287"/>
    </location>
</feature>
<evidence type="ECO:0000256" key="1">
    <source>
        <dbReference type="ARBA" id="ARBA00022617"/>
    </source>
</evidence>
<dbReference type="Gene3D" id="1.10.760.10">
    <property type="entry name" value="Cytochrome c-like domain"/>
    <property type="match status" value="2"/>
</dbReference>
<evidence type="ECO:0000256" key="5">
    <source>
        <dbReference type="SAM" id="MobiDB-lite"/>
    </source>
</evidence>
<dbReference type="PANTHER" id="PTHR33751">
    <property type="entry name" value="CBB3-TYPE CYTOCHROME C OXIDASE SUBUNIT FIXP"/>
    <property type="match status" value="1"/>
</dbReference>
<feature type="compositionally biased region" description="Polar residues" evidence="5">
    <location>
        <begin position="271"/>
        <end position="287"/>
    </location>
</feature>
<evidence type="ECO:0000313" key="7">
    <source>
        <dbReference type="EMBL" id="WNK21347.1"/>
    </source>
</evidence>
<evidence type="ECO:0000256" key="3">
    <source>
        <dbReference type="ARBA" id="ARBA00023004"/>
    </source>
</evidence>
<keyword evidence="2 4" id="KW-0479">Metal-binding</keyword>
<evidence type="ECO:0000313" key="8">
    <source>
        <dbReference type="Proteomes" id="UP001301869"/>
    </source>
</evidence>
<gene>
    <name evidence="7" type="ORF">P1P91_06645</name>
</gene>
<proteinExistence type="predicted"/>
<dbReference type="InterPro" id="IPR009056">
    <property type="entry name" value="Cyt_c-like_dom"/>
</dbReference>
<evidence type="ECO:0000256" key="2">
    <source>
        <dbReference type="ARBA" id="ARBA00022723"/>
    </source>
</evidence>
<feature type="domain" description="Cytochrome c" evidence="6">
    <location>
        <begin position="163"/>
        <end position="253"/>
    </location>
</feature>
<dbReference type="RefSeq" id="WP_311885400.1">
    <property type="nucleotide sequence ID" value="NZ_CP119391.1"/>
</dbReference>
<organism evidence="7 8">
    <name type="scientific">Halomonas piscis</name>
    <dbReference type="NCBI Taxonomy" id="3031727"/>
    <lineage>
        <taxon>Bacteria</taxon>
        <taxon>Pseudomonadati</taxon>
        <taxon>Pseudomonadota</taxon>
        <taxon>Gammaproteobacteria</taxon>
        <taxon>Oceanospirillales</taxon>
        <taxon>Halomonadaceae</taxon>
        <taxon>Halomonas</taxon>
    </lineage>
</organism>